<dbReference type="Gene3D" id="3.30.70.270">
    <property type="match status" value="1"/>
</dbReference>
<dbReference type="Proteomes" id="UP000257109">
    <property type="component" value="Unassembled WGS sequence"/>
</dbReference>
<dbReference type="InterPro" id="IPR053134">
    <property type="entry name" value="RNA-dir_DNA_polymerase"/>
</dbReference>
<name>A0A371GT04_MUCPR</name>
<dbReference type="InterPro" id="IPR043128">
    <property type="entry name" value="Rev_trsase/Diguanyl_cyclase"/>
</dbReference>
<evidence type="ECO:0000313" key="3">
    <source>
        <dbReference type="Proteomes" id="UP000257109"/>
    </source>
</evidence>
<dbReference type="CDD" id="cd01647">
    <property type="entry name" value="RT_LTR"/>
    <property type="match status" value="1"/>
</dbReference>
<dbReference type="Gene3D" id="3.10.10.10">
    <property type="entry name" value="HIV Type 1 Reverse Transcriptase, subunit A, domain 1"/>
    <property type="match status" value="1"/>
</dbReference>
<organism evidence="2 3">
    <name type="scientific">Mucuna pruriens</name>
    <name type="common">Velvet bean</name>
    <name type="synonym">Dolichos pruriens</name>
    <dbReference type="NCBI Taxonomy" id="157652"/>
    <lineage>
        <taxon>Eukaryota</taxon>
        <taxon>Viridiplantae</taxon>
        <taxon>Streptophyta</taxon>
        <taxon>Embryophyta</taxon>
        <taxon>Tracheophyta</taxon>
        <taxon>Spermatophyta</taxon>
        <taxon>Magnoliopsida</taxon>
        <taxon>eudicotyledons</taxon>
        <taxon>Gunneridae</taxon>
        <taxon>Pentapetalae</taxon>
        <taxon>rosids</taxon>
        <taxon>fabids</taxon>
        <taxon>Fabales</taxon>
        <taxon>Fabaceae</taxon>
        <taxon>Papilionoideae</taxon>
        <taxon>50 kb inversion clade</taxon>
        <taxon>NPAAA clade</taxon>
        <taxon>indigoferoid/millettioid clade</taxon>
        <taxon>Phaseoleae</taxon>
        <taxon>Mucuna</taxon>
    </lineage>
</organism>
<dbReference type="EMBL" id="QJKJ01004584">
    <property type="protein sequence ID" value="RDX93563.1"/>
    <property type="molecule type" value="Genomic_DNA"/>
</dbReference>
<proteinExistence type="predicted"/>
<feature type="non-terminal residue" evidence="2">
    <location>
        <position position="1"/>
    </location>
</feature>
<protein>
    <recommendedName>
        <fullName evidence="1">Reverse transcriptase domain-containing protein</fullName>
    </recommendedName>
</protein>
<sequence length="351" mass="40519">MSPLEEACNARKIITRVSMHRKVQLVYIYECWARFKVVEFRPKFHIPYIPSSCSHFHSHGSARCYQSRLSRSRRCRSRTERPEVVRGFRLACHRTLVDLILGVLAIDGEPSSSFHGDYCGKWDHRIHTLKFPLDEVINQHLSAPSNANKVKTLGLGGACKALEAYSSYSKDVQQHYPRPTDFEHVGSHFNVHKVPNRGKSGNYEGGSVVSQKKRKLGEEKQVAIRKETDKLLSTGFIKVVRYLAWLANIVMVKKANRKWRMCTHYIDLNKVFPKDSYPFPSIDRLVDDASGYGLLSFMDVYFGYNQIWIHPEDEEKIAFIINNINYCYKVISFGLKNAGATYQRLMDRIFT</sequence>
<evidence type="ECO:0000259" key="1">
    <source>
        <dbReference type="Pfam" id="PF00078"/>
    </source>
</evidence>
<dbReference type="InterPro" id="IPR043502">
    <property type="entry name" value="DNA/RNA_pol_sf"/>
</dbReference>
<dbReference type="AlphaFoldDB" id="A0A371GT04"/>
<reference evidence="2" key="1">
    <citation type="submission" date="2018-05" db="EMBL/GenBank/DDBJ databases">
        <title>Draft genome of Mucuna pruriens seed.</title>
        <authorList>
            <person name="Nnadi N.E."/>
            <person name="Vos R."/>
            <person name="Hasami M.H."/>
            <person name="Devisetty U.K."/>
            <person name="Aguiy J.C."/>
        </authorList>
    </citation>
    <scope>NUCLEOTIDE SEQUENCE [LARGE SCALE GENOMIC DNA]</scope>
    <source>
        <strain evidence="2">JCA_2017</strain>
    </source>
</reference>
<evidence type="ECO:0000313" key="2">
    <source>
        <dbReference type="EMBL" id="RDX93563.1"/>
    </source>
</evidence>
<dbReference type="PANTHER" id="PTHR24559:SF444">
    <property type="entry name" value="REVERSE TRANSCRIPTASE DOMAIN-CONTAINING PROTEIN"/>
    <property type="match status" value="1"/>
</dbReference>
<dbReference type="SUPFAM" id="SSF56672">
    <property type="entry name" value="DNA/RNA polymerases"/>
    <property type="match status" value="1"/>
</dbReference>
<dbReference type="Pfam" id="PF00078">
    <property type="entry name" value="RVT_1"/>
    <property type="match status" value="1"/>
</dbReference>
<comment type="caution">
    <text evidence="2">The sequence shown here is derived from an EMBL/GenBank/DDBJ whole genome shotgun (WGS) entry which is preliminary data.</text>
</comment>
<feature type="domain" description="Reverse transcriptase" evidence="1">
    <location>
        <begin position="252"/>
        <end position="350"/>
    </location>
</feature>
<gene>
    <name evidence="2" type="ORF">CR513_24159</name>
</gene>
<dbReference type="PANTHER" id="PTHR24559">
    <property type="entry name" value="TRANSPOSON TY3-I GAG-POL POLYPROTEIN"/>
    <property type="match status" value="1"/>
</dbReference>
<keyword evidence="3" id="KW-1185">Reference proteome</keyword>
<dbReference type="InterPro" id="IPR000477">
    <property type="entry name" value="RT_dom"/>
</dbReference>
<accession>A0A371GT04</accession>
<dbReference type="OrthoDB" id="1928766at2759"/>